<dbReference type="EMBL" id="JAMKFB020000013">
    <property type="protein sequence ID" value="KAL0177574.1"/>
    <property type="molecule type" value="Genomic_DNA"/>
</dbReference>
<sequence>MNTYRSLKDATLSNEHRDPSVSSLPLSLSGLGSKLLRCWAAILDLALNERQQTRLFGWNGTVNKRVVPAAPTPVITRSTPPLPLPLNVPDSPFEGSFDEQIVFWGRSQRRPRE</sequence>
<proteinExistence type="predicted"/>
<evidence type="ECO:0000313" key="2">
    <source>
        <dbReference type="EMBL" id="KAL0177574.1"/>
    </source>
</evidence>
<comment type="caution">
    <text evidence="2">The sequence shown here is derived from an EMBL/GenBank/DDBJ whole genome shotgun (WGS) entry which is preliminary data.</text>
</comment>
<dbReference type="Proteomes" id="UP001529510">
    <property type="component" value="Unassembled WGS sequence"/>
</dbReference>
<reference evidence="2 3" key="1">
    <citation type="submission" date="2024-05" db="EMBL/GenBank/DDBJ databases">
        <title>Genome sequencing and assembly of Indian major carp, Cirrhinus mrigala (Hamilton, 1822).</title>
        <authorList>
            <person name="Mohindra V."/>
            <person name="Chowdhury L.M."/>
            <person name="Lal K."/>
            <person name="Jena J.K."/>
        </authorList>
    </citation>
    <scope>NUCLEOTIDE SEQUENCE [LARGE SCALE GENOMIC DNA]</scope>
    <source>
        <strain evidence="2">CM1030</strain>
        <tissue evidence="2">Blood</tissue>
    </source>
</reference>
<protein>
    <submittedName>
        <fullName evidence="2">Uncharacterized protein</fullName>
    </submittedName>
</protein>
<keyword evidence="3" id="KW-1185">Reference proteome</keyword>
<gene>
    <name evidence="2" type="ORF">M9458_026468</name>
</gene>
<feature type="region of interest" description="Disordered" evidence="1">
    <location>
        <begin position="1"/>
        <end position="24"/>
    </location>
</feature>
<evidence type="ECO:0000313" key="3">
    <source>
        <dbReference type="Proteomes" id="UP001529510"/>
    </source>
</evidence>
<dbReference type="AlphaFoldDB" id="A0ABD0PU59"/>
<organism evidence="2 3">
    <name type="scientific">Cirrhinus mrigala</name>
    <name type="common">Mrigala</name>
    <dbReference type="NCBI Taxonomy" id="683832"/>
    <lineage>
        <taxon>Eukaryota</taxon>
        <taxon>Metazoa</taxon>
        <taxon>Chordata</taxon>
        <taxon>Craniata</taxon>
        <taxon>Vertebrata</taxon>
        <taxon>Euteleostomi</taxon>
        <taxon>Actinopterygii</taxon>
        <taxon>Neopterygii</taxon>
        <taxon>Teleostei</taxon>
        <taxon>Ostariophysi</taxon>
        <taxon>Cypriniformes</taxon>
        <taxon>Cyprinidae</taxon>
        <taxon>Labeoninae</taxon>
        <taxon>Labeonini</taxon>
        <taxon>Cirrhinus</taxon>
    </lineage>
</organism>
<feature type="non-terminal residue" evidence="2">
    <location>
        <position position="113"/>
    </location>
</feature>
<accession>A0ABD0PU59</accession>
<name>A0ABD0PU59_CIRMR</name>
<evidence type="ECO:0000256" key="1">
    <source>
        <dbReference type="SAM" id="MobiDB-lite"/>
    </source>
</evidence>